<accession>A0A5Q5BGX3</accession>
<protein>
    <submittedName>
        <fullName evidence="2">Uncharacterized protein</fullName>
    </submittedName>
</protein>
<dbReference type="AlphaFoldDB" id="A0A5Q5BGX3"/>
<gene>
    <name evidence="2" type="ordered locus">Mmcs_1392</name>
</gene>
<name>A0A5Q5BGX3_MYCSS</name>
<keyword evidence="1" id="KW-1133">Transmembrane helix</keyword>
<reference evidence="2" key="1">
    <citation type="submission" date="2006-06" db="EMBL/GenBank/DDBJ databases">
        <title>Complete sequence of chromosome of Mycobacterium sp. MCS.</title>
        <authorList>
            <consortium name="US DOE Joint Genome Institute"/>
            <person name="Copeland A."/>
            <person name="Lucas S."/>
            <person name="Lapidus A."/>
            <person name="Barry K."/>
            <person name="Detter J.C."/>
            <person name="Glavina del Rio T."/>
            <person name="Hammon N."/>
            <person name="Israni S."/>
            <person name="Dalin E."/>
            <person name="Tice H."/>
            <person name="Pitluck S."/>
            <person name="Martinez M."/>
            <person name="Schmutz J."/>
            <person name="Larimer F."/>
            <person name="Land M."/>
            <person name="Hauser L."/>
            <person name="Kyrpides N."/>
            <person name="Kim E."/>
            <person name="Miller C.D."/>
            <person name="Hughes J.E."/>
            <person name="Anderson A.J."/>
            <person name="Sims R.C."/>
            <person name="Richardson P."/>
        </authorList>
    </citation>
    <scope>NUCLEOTIDE SEQUENCE [LARGE SCALE GENOMIC DNA]</scope>
    <source>
        <strain evidence="2">MCS</strain>
    </source>
</reference>
<evidence type="ECO:0000256" key="1">
    <source>
        <dbReference type="SAM" id="Phobius"/>
    </source>
</evidence>
<sequence length="403" mass="41978" precursor="true">MVKPERRTRGDVMAAVAIAAVIAVIAALVWWTSDARATISQPAEQAVPDPEPAADVPSALRELWSAASPKTRLPVVVGGSVVTGDGSTVAGRDPATGDTVWSYSRDVDLCGVTSVYHYAVAVYPDSRGCGQVSTINGRTGKRGNARTGFADPAVTLSTDGTTVLSAGESRLELWRSDMVRMLSYGALDARVKPDVPAAPLCRLTSAAASSSAVSVLEACPKEPDLRLTLLRPSDEEDVPDIKYVELADVPADSDARVIAVSETTTAVYLPTPQPTVNVIDETGTTVASTLMTSPASPDAVASRAGDLITWWTGDSVMVFDGSGLRYKYTVTPSGPSLPLGPAAEMADRLLVPVTDGYDVFEPGSGTGERHIPLARPPVDGAVIPAVVGDRVVELRGGELVGLG</sequence>
<dbReference type="EMBL" id="CP000384">
    <property type="protein sequence ID" value="ABG07504.1"/>
    <property type="molecule type" value="Genomic_DNA"/>
</dbReference>
<keyword evidence="1" id="KW-0472">Membrane</keyword>
<proteinExistence type="predicted"/>
<feature type="transmembrane region" description="Helical" evidence="1">
    <location>
        <begin position="12"/>
        <end position="31"/>
    </location>
</feature>
<dbReference type="SUPFAM" id="SSF50998">
    <property type="entry name" value="Quinoprotein alcohol dehydrogenase-like"/>
    <property type="match status" value="1"/>
</dbReference>
<evidence type="ECO:0000313" key="2">
    <source>
        <dbReference type="EMBL" id="ABG07504.1"/>
    </source>
</evidence>
<keyword evidence="1" id="KW-0812">Transmembrane</keyword>
<organism evidence="2">
    <name type="scientific">Mycobacterium sp. (strain MCS)</name>
    <dbReference type="NCBI Taxonomy" id="164756"/>
    <lineage>
        <taxon>Bacteria</taxon>
        <taxon>Bacillati</taxon>
        <taxon>Actinomycetota</taxon>
        <taxon>Actinomycetes</taxon>
        <taxon>Mycobacteriales</taxon>
        <taxon>Mycobacteriaceae</taxon>
        <taxon>Mycobacterium</taxon>
    </lineage>
</organism>
<dbReference type="InterPro" id="IPR011047">
    <property type="entry name" value="Quinoprotein_ADH-like_sf"/>
</dbReference>
<dbReference type="KEGG" id="mmc:Mmcs_1392"/>